<keyword evidence="2" id="KW-1185">Reference proteome</keyword>
<accession>A0ABV0MIZ0</accession>
<comment type="caution">
    <text evidence="1">The sequence shown here is derived from an EMBL/GenBank/DDBJ whole genome shotgun (WGS) entry which is preliminary data.</text>
</comment>
<gene>
    <name evidence="1" type="ORF">GOODEAATRI_018841</name>
</gene>
<reference evidence="1 2" key="1">
    <citation type="submission" date="2021-06" db="EMBL/GenBank/DDBJ databases">
        <authorList>
            <person name="Palmer J.M."/>
        </authorList>
    </citation>
    <scope>NUCLEOTIDE SEQUENCE [LARGE SCALE GENOMIC DNA]</scope>
    <source>
        <strain evidence="1 2">GA_2019</strain>
        <tissue evidence="1">Muscle</tissue>
    </source>
</reference>
<name>A0ABV0MIZ0_9TELE</name>
<dbReference type="Proteomes" id="UP001476798">
    <property type="component" value="Unassembled WGS sequence"/>
</dbReference>
<organism evidence="1 2">
    <name type="scientific">Goodea atripinnis</name>
    <dbReference type="NCBI Taxonomy" id="208336"/>
    <lineage>
        <taxon>Eukaryota</taxon>
        <taxon>Metazoa</taxon>
        <taxon>Chordata</taxon>
        <taxon>Craniata</taxon>
        <taxon>Vertebrata</taxon>
        <taxon>Euteleostomi</taxon>
        <taxon>Actinopterygii</taxon>
        <taxon>Neopterygii</taxon>
        <taxon>Teleostei</taxon>
        <taxon>Neoteleostei</taxon>
        <taxon>Acanthomorphata</taxon>
        <taxon>Ovalentaria</taxon>
        <taxon>Atherinomorphae</taxon>
        <taxon>Cyprinodontiformes</taxon>
        <taxon>Goodeidae</taxon>
        <taxon>Goodea</taxon>
    </lineage>
</organism>
<dbReference type="EMBL" id="JAHRIO010001630">
    <property type="protein sequence ID" value="MEQ2159076.1"/>
    <property type="molecule type" value="Genomic_DNA"/>
</dbReference>
<sequence>MLASPLPVPGVQGQSGIGLGMGASFLSFPVVTQASLAEYESLLQFRDRYSKTQADMNQITMSQYITIL</sequence>
<evidence type="ECO:0000313" key="2">
    <source>
        <dbReference type="Proteomes" id="UP001476798"/>
    </source>
</evidence>
<evidence type="ECO:0000313" key="1">
    <source>
        <dbReference type="EMBL" id="MEQ2159076.1"/>
    </source>
</evidence>
<protein>
    <submittedName>
        <fullName evidence="1">Uncharacterized protein</fullName>
    </submittedName>
</protein>
<proteinExistence type="predicted"/>